<dbReference type="Proteomes" id="UP000736335">
    <property type="component" value="Unassembled WGS sequence"/>
</dbReference>
<dbReference type="AlphaFoldDB" id="A0A9P6H5C6"/>
<reference evidence="3" key="1">
    <citation type="journal article" date="2020" name="Nat. Commun.">
        <title>Large-scale genome sequencing of mycorrhizal fungi provides insights into the early evolution of symbiotic traits.</title>
        <authorList>
            <person name="Miyauchi S."/>
            <person name="Kiss E."/>
            <person name="Kuo A."/>
            <person name="Drula E."/>
            <person name="Kohler A."/>
            <person name="Sanchez-Garcia M."/>
            <person name="Morin E."/>
            <person name="Andreopoulos B."/>
            <person name="Barry K.W."/>
            <person name="Bonito G."/>
            <person name="Buee M."/>
            <person name="Carver A."/>
            <person name="Chen C."/>
            <person name="Cichocki N."/>
            <person name="Clum A."/>
            <person name="Culley D."/>
            <person name="Crous P.W."/>
            <person name="Fauchery L."/>
            <person name="Girlanda M."/>
            <person name="Hayes R.D."/>
            <person name="Keri Z."/>
            <person name="LaButti K."/>
            <person name="Lipzen A."/>
            <person name="Lombard V."/>
            <person name="Magnuson J."/>
            <person name="Maillard F."/>
            <person name="Murat C."/>
            <person name="Nolan M."/>
            <person name="Ohm R.A."/>
            <person name="Pangilinan J."/>
            <person name="Pereira M.F."/>
            <person name="Perotto S."/>
            <person name="Peter M."/>
            <person name="Pfister S."/>
            <person name="Riley R."/>
            <person name="Sitrit Y."/>
            <person name="Stielow J.B."/>
            <person name="Szollosi G."/>
            <person name="Zifcakova L."/>
            <person name="Stursova M."/>
            <person name="Spatafora J.W."/>
            <person name="Tedersoo L."/>
            <person name="Vaario L.M."/>
            <person name="Yamada A."/>
            <person name="Yan M."/>
            <person name="Wang P."/>
            <person name="Xu J."/>
            <person name="Bruns T."/>
            <person name="Baldrian P."/>
            <person name="Vilgalys R."/>
            <person name="Dunand C."/>
            <person name="Henrissat B."/>
            <person name="Grigoriev I.V."/>
            <person name="Hibbett D."/>
            <person name="Nagy L.G."/>
            <person name="Martin F.M."/>
        </authorList>
    </citation>
    <scope>NUCLEOTIDE SEQUENCE</scope>
    <source>
        <strain evidence="3">UH-Tt-Lm1</strain>
    </source>
</reference>
<feature type="compositionally biased region" description="Polar residues" evidence="1">
    <location>
        <begin position="72"/>
        <end position="81"/>
    </location>
</feature>
<dbReference type="InterPro" id="IPR041622">
    <property type="entry name" value="SLATT_fungi"/>
</dbReference>
<proteinExistence type="predicted"/>
<organism evidence="3 4">
    <name type="scientific">Thelephora terrestris</name>
    <dbReference type="NCBI Taxonomy" id="56493"/>
    <lineage>
        <taxon>Eukaryota</taxon>
        <taxon>Fungi</taxon>
        <taxon>Dikarya</taxon>
        <taxon>Basidiomycota</taxon>
        <taxon>Agaricomycotina</taxon>
        <taxon>Agaricomycetes</taxon>
        <taxon>Thelephorales</taxon>
        <taxon>Thelephoraceae</taxon>
        <taxon>Thelephora</taxon>
    </lineage>
</organism>
<evidence type="ECO:0000256" key="1">
    <source>
        <dbReference type="SAM" id="MobiDB-lite"/>
    </source>
</evidence>
<dbReference type="EMBL" id="WIUZ02000026">
    <property type="protein sequence ID" value="KAF9777899.1"/>
    <property type="molecule type" value="Genomic_DNA"/>
</dbReference>
<dbReference type="OrthoDB" id="3245801at2759"/>
<dbReference type="NCBIfam" id="NF033635">
    <property type="entry name" value="SLATT_fungal"/>
    <property type="match status" value="1"/>
</dbReference>
<protein>
    <recommendedName>
        <fullName evidence="2">SMODS and SLOG-associating 2TM effector domain-containing protein</fullName>
    </recommendedName>
</protein>
<gene>
    <name evidence="3" type="ORF">BJ322DRAFT_517364</name>
</gene>
<feature type="compositionally biased region" description="Polar residues" evidence="1">
    <location>
        <begin position="1"/>
        <end position="11"/>
    </location>
</feature>
<accession>A0A9P6H5C6</accession>
<comment type="caution">
    <text evidence="3">The sequence shown here is derived from an EMBL/GenBank/DDBJ whole genome shotgun (WGS) entry which is preliminary data.</text>
</comment>
<evidence type="ECO:0000259" key="2">
    <source>
        <dbReference type="Pfam" id="PF18142"/>
    </source>
</evidence>
<feature type="region of interest" description="Disordered" evidence="1">
    <location>
        <begin position="1"/>
        <end position="98"/>
    </location>
</feature>
<evidence type="ECO:0000313" key="3">
    <source>
        <dbReference type="EMBL" id="KAF9777899.1"/>
    </source>
</evidence>
<feature type="compositionally biased region" description="Basic and acidic residues" evidence="1">
    <location>
        <begin position="32"/>
        <end position="42"/>
    </location>
</feature>
<feature type="domain" description="SMODS and SLOG-associating 2TM effector" evidence="2">
    <location>
        <begin position="329"/>
        <end position="447"/>
    </location>
</feature>
<sequence>MSSAQGNSSPPTLAEGPEEGHVEGQEIQQEVQVERSQERPVTEPEPEPEPQPQLAPRPEHEHEPQQETERTASSSHSQVFDQQQPPQTPPKDRDSEGRLSVLYPPQFFDWNVAAHPSFTAAAQLMAHDVNRPSDTQAPNMAMASARSLVNQPIAAGIDGTGNGVNAGSTSNVLNRNTTTTITNTHPEAIRRVLATSSGTPPNPDRSQIHLPPSRPLSSIERRTTGPGLISYDPIRGEPSYLPESNGYNGGGDHGGGLNRNVSWMAGAPRPRSGMSPTDGTMVENGPGVWSGSRGALRMASGHDFLVGVPVMGPRPKTLQDRLKLTVDAATAERNKFQKRSSQQSIIINGAIGLQVIVGALTTGVAASGTVHIGAVVAALGGTSTILASYLAKVRGSGEPEFSTIRARELNTFLREVETFLLDHGDEIGSDYDDQVTSFRERFEMIIKTDGEDSGQGSWTGFHPSSSPPPHGVPPGVNLASGQPGTMPGAYDARGPDENQKLCKACKEKAISKVA</sequence>
<evidence type="ECO:0000313" key="4">
    <source>
        <dbReference type="Proteomes" id="UP000736335"/>
    </source>
</evidence>
<keyword evidence="4" id="KW-1185">Reference proteome</keyword>
<feature type="region of interest" description="Disordered" evidence="1">
    <location>
        <begin position="451"/>
        <end position="494"/>
    </location>
</feature>
<feature type="compositionally biased region" description="Basic and acidic residues" evidence="1">
    <location>
        <begin position="57"/>
        <end position="70"/>
    </location>
</feature>
<name>A0A9P6H5C6_9AGAM</name>
<feature type="region of interest" description="Disordered" evidence="1">
    <location>
        <begin position="194"/>
        <end position="233"/>
    </location>
</feature>
<dbReference type="Pfam" id="PF18142">
    <property type="entry name" value="SLATT_fungal"/>
    <property type="match status" value="1"/>
</dbReference>
<reference evidence="3" key="2">
    <citation type="submission" date="2020-11" db="EMBL/GenBank/DDBJ databases">
        <authorList>
            <consortium name="DOE Joint Genome Institute"/>
            <person name="Kuo A."/>
            <person name="Miyauchi S."/>
            <person name="Kiss E."/>
            <person name="Drula E."/>
            <person name="Kohler A."/>
            <person name="Sanchez-Garcia M."/>
            <person name="Andreopoulos B."/>
            <person name="Barry K.W."/>
            <person name="Bonito G."/>
            <person name="Buee M."/>
            <person name="Carver A."/>
            <person name="Chen C."/>
            <person name="Cichocki N."/>
            <person name="Clum A."/>
            <person name="Culley D."/>
            <person name="Crous P.W."/>
            <person name="Fauchery L."/>
            <person name="Girlanda M."/>
            <person name="Hayes R."/>
            <person name="Keri Z."/>
            <person name="Labutti K."/>
            <person name="Lipzen A."/>
            <person name="Lombard V."/>
            <person name="Magnuson J."/>
            <person name="Maillard F."/>
            <person name="Morin E."/>
            <person name="Murat C."/>
            <person name="Nolan M."/>
            <person name="Ohm R."/>
            <person name="Pangilinan J."/>
            <person name="Pereira M."/>
            <person name="Perotto S."/>
            <person name="Peter M."/>
            <person name="Riley R."/>
            <person name="Sitrit Y."/>
            <person name="Stielow B."/>
            <person name="Szollosi G."/>
            <person name="Zifcakova L."/>
            <person name="Stursova M."/>
            <person name="Spatafora J.W."/>
            <person name="Tedersoo L."/>
            <person name="Vaario L.-M."/>
            <person name="Yamada A."/>
            <person name="Yan M."/>
            <person name="Wang P."/>
            <person name="Xu J."/>
            <person name="Bruns T."/>
            <person name="Baldrian P."/>
            <person name="Vilgalys R."/>
            <person name="Henrissat B."/>
            <person name="Grigoriev I.V."/>
            <person name="Hibbett D."/>
            <person name="Nagy L.G."/>
            <person name="Martin F.M."/>
        </authorList>
    </citation>
    <scope>NUCLEOTIDE SEQUENCE</scope>
    <source>
        <strain evidence="3">UH-Tt-Lm1</strain>
    </source>
</reference>